<proteinExistence type="predicted"/>
<gene>
    <name evidence="1" type="ORF">E2C01_013960</name>
</gene>
<name>A0A5B7DHY2_PORTR</name>
<dbReference type="AlphaFoldDB" id="A0A5B7DHY2"/>
<dbReference type="EMBL" id="VSRR010000932">
    <property type="protein sequence ID" value="MPC20988.1"/>
    <property type="molecule type" value="Genomic_DNA"/>
</dbReference>
<evidence type="ECO:0000313" key="2">
    <source>
        <dbReference type="Proteomes" id="UP000324222"/>
    </source>
</evidence>
<accession>A0A5B7DHY2</accession>
<keyword evidence="2" id="KW-1185">Reference proteome</keyword>
<reference evidence="1 2" key="1">
    <citation type="submission" date="2019-05" db="EMBL/GenBank/DDBJ databases">
        <title>Another draft genome of Portunus trituberculatus and its Hox gene families provides insights of decapod evolution.</title>
        <authorList>
            <person name="Jeong J.-H."/>
            <person name="Song I."/>
            <person name="Kim S."/>
            <person name="Choi T."/>
            <person name="Kim D."/>
            <person name="Ryu S."/>
            <person name="Kim W."/>
        </authorList>
    </citation>
    <scope>NUCLEOTIDE SEQUENCE [LARGE SCALE GENOMIC DNA]</scope>
    <source>
        <tissue evidence="1">Muscle</tissue>
    </source>
</reference>
<evidence type="ECO:0000313" key="1">
    <source>
        <dbReference type="EMBL" id="MPC20988.1"/>
    </source>
</evidence>
<dbReference type="Proteomes" id="UP000324222">
    <property type="component" value="Unassembled WGS sequence"/>
</dbReference>
<comment type="caution">
    <text evidence="1">The sequence shown here is derived from an EMBL/GenBank/DDBJ whole genome shotgun (WGS) entry which is preliminary data.</text>
</comment>
<organism evidence="1 2">
    <name type="scientific">Portunus trituberculatus</name>
    <name type="common">Swimming crab</name>
    <name type="synonym">Neptunus trituberculatus</name>
    <dbReference type="NCBI Taxonomy" id="210409"/>
    <lineage>
        <taxon>Eukaryota</taxon>
        <taxon>Metazoa</taxon>
        <taxon>Ecdysozoa</taxon>
        <taxon>Arthropoda</taxon>
        <taxon>Crustacea</taxon>
        <taxon>Multicrustacea</taxon>
        <taxon>Malacostraca</taxon>
        <taxon>Eumalacostraca</taxon>
        <taxon>Eucarida</taxon>
        <taxon>Decapoda</taxon>
        <taxon>Pleocyemata</taxon>
        <taxon>Brachyura</taxon>
        <taxon>Eubrachyura</taxon>
        <taxon>Portunoidea</taxon>
        <taxon>Portunidae</taxon>
        <taxon>Portuninae</taxon>
        <taxon>Portunus</taxon>
    </lineage>
</organism>
<sequence length="78" mass="8855">MPAIHFERTCLILRLWDNQTFIMLVAGLRGNGQADQQCRAAHLAAGVPKDPQSRHSFHLHKFQPFLKLRKSPVVSGYC</sequence>
<protein>
    <submittedName>
        <fullName evidence="1">Uncharacterized protein</fullName>
    </submittedName>
</protein>